<evidence type="ECO:0000256" key="5">
    <source>
        <dbReference type="PROSITE-ProRule" id="PRU00508"/>
    </source>
</evidence>
<name>A0A146KCF3_9EUKA</name>
<dbReference type="AlphaFoldDB" id="A0A146KCF3"/>
<dbReference type="Pfam" id="PF02207">
    <property type="entry name" value="zf-UBR"/>
    <property type="match status" value="1"/>
</dbReference>
<dbReference type="SMART" id="SM00184">
    <property type="entry name" value="RING"/>
    <property type="match status" value="2"/>
</dbReference>
<comment type="catalytic activity">
    <reaction evidence="6">
        <text>S-ubiquitinyl-[E2 ubiquitin-conjugating enzyme]-L-cysteine + [acceptor protein]-L-lysine = [E2 ubiquitin-conjugating enzyme]-L-cysteine + N(6)-ubiquitinyl-[acceptor protein]-L-lysine.</text>
        <dbReference type="EC" id="2.3.2.27"/>
    </reaction>
</comment>
<evidence type="ECO:0000313" key="10">
    <source>
        <dbReference type="EMBL" id="JAP93141.1"/>
    </source>
</evidence>
<gene>
    <name evidence="10" type="ORF">TPC1_14684</name>
</gene>
<evidence type="ECO:0000259" key="9">
    <source>
        <dbReference type="PROSITE" id="PS51157"/>
    </source>
</evidence>
<feature type="zinc finger region" description="UBR-type" evidence="5">
    <location>
        <begin position="26"/>
        <end position="99"/>
    </location>
</feature>
<dbReference type="PANTHER" id="PTHR21497:SF24">
    <property type="entry name" value="E3 UBIQUITIN-PROTEIN LIGASE UBR1"/>
    <property type="match status" value="1"/>
</dbReference>
<comment type="function">
    <text evidence="6">Ubiquitin ligase protein which is a component of the N-end rule pathway. Recognizes and binds to proteins bearing specific N-terminal residues that are destabilizing according to the N-end rule, leading to their ubiquitination and subsequent degradation.</text>
</comment>
<dbReference type="GO" id="GO:0061630">
    <property type="term" value="F:ubiquitin protein ligase activity"/>
    <property type="evidence" value="ECO:0007669"/>
    <property type="project" value="UniProtKB-UniRule"/>
</dbReference>
<dbReference type="PANTHER" id="PTHR21497">
    <property type="entry name" value="UBIQUITIN LIGASE E3 ALPHA-RELATED"/>
    <property type="match status" value="1"/>
</dbReference>
<keyword evidence="1 6" id="KW-0479">Metal-binding</keyword>
<evidence type="ECO:0000259" key="8">
    <source>
        <dbReference type="PROSITE" id="PS50089"/>
    </source>
</evidence>
<dbReference type="GO" id="GO:0005737">
    <property type="term" value="C:cytoplasm"/>
    <property type="evidence" value="ECO:0007669"/>
    <property type="project" value="TreeGrafter"/>
</dbReference>
<dbReference type="CDD" id="cd15489">
    <property type="entry name" value="PHD_SF"/>
    <property type="match status" value="1"/>
</dbReference>
<keyword evidence="6" id="KW-0833">Ubl conjugation pathway</keyword>
<evidence type="ECO:0000256" key="7">
    <source>
        <dbReference type="SAM" id="MobiDB-lite"/>
    </source>
</evidence>
<keyword evidence="3 6" id="KW-0862">Zinc</keyword>
<keyword evidence="2 4" id="KW-0863">Zinc-finger</keyword>
<dbReference type="InterPro" id="IPR003126">
    <property type="entry name" value="Znf_UBR"/>
</dbReference>
<dbReference type="CDD" id="cd19670">
    <property type="entry name" value="UBR-box_UBR1_2_3"/>
    <property type="match status" value="1"/>
</dbReference>
<dbReference type="InterPro" id="IPR001841">
    <property type="entry name" value="Znf_RING"/>
</dbReference>
<evidence type="ECO:0000256" key="6">
    <source>
        <dbReference type="RuleBase" id="RU366018"/>
    </source>
</evidence>
<feature type="domain" description="RING-type" evidence="8">
    <location>
        <begin position="766"/>
        <end position="816"/>
    </location>
</feature>
<evidence type="ECO:0000256" key="2">
    <source>
        <dbReference type="ARBA" id="ARBA00022771"/>
    </source>
</evidence>
<dbReference type="GO" id="GO:0071596">
    <property type="term" value="P:ubiquitin-dependent protein catabolic process via the N-end rule pathway"/>
    <property type="evidence" value="ECO:0007669"/>
    <property type="project" value="UniProtKB-UniRule"/>
</dbReference>
<evidence type="ECO:0000256" key="1">
    <source>
        <dbReference type="ARBA" id="ARBA00022723"/>
    </source>
</evidence>
<dbReference type="InterPro" id="IPR039164">
    <property type="entry name" value="UBR1-like"/>
</dbReference>
<dbReference type="UniPathway" id="UPA00143"/>
<dbReference type="GO" id="GO:0008270">
    <property type="term" value="F:zinc ion binding"/>
    <property type="evidence" value="ECO:0007669"/>
    <property type="project" value="UniProtKB-UniRule"/>
</dbReference>
<dbReference type="SUPFAM" id="SSF57850">
    <property type="entry name" value="RING/U-box"/>
    <property type="match status" value="1"/>
</dbReference>
<comment type="similarity">
    <text evidence="6">Belongs to the E3 ubiquitin-protein ligase UBR1-like family.</text>
</comment>
<sequence>KTKVNRPVNIKLLYDVIIKYKQQRHGKCTHQLVESELIFKCFTCSSNHNAVLCQHCFVESQHQGHQWFSENVDEDGVGVCDCGNLQIFKAECCCSRHRTVQDNIFDGVPKIFIKKLILEMFVVLHHASIGILDDLVVEIIAKNPILIRLLSIAIIHNGDDRDIDYFVEHANEHIDVRNLKNCTFYSLIQQDNECYQKLVEVLIVDQNFIVGAMKIAMEKIDHILGDKLNKTIRCVLVQAIQDEQVYSVNENIVDQLCDGLTDFVENQLQNWQKDKDNDVERAISRLEGLSNRNLLTFWNQVLFKSTKFLPMLVKFQMLFEQAFASDPNEDLGEDGATQETLYIGHVQMYRFFLQHRMWRGILKLTNDVDNMRCRTVRDNNSDLLTQTSYDHLLPHIEAMLKVFYEMKDTPHKPFYALPSHLCQLFIVNVIEEYNLNFTTFIELIHNKFMPQISLNQFISDLIDPLVKQGFYFLLVENKLEIPKNKENYERLVGFMNRVIVNKIPQFESYYIVKLFLSNYSWLSQNIECIFLQNLQQYPLLFVDYIALLNNMPRPCYTSKFLRHIIYSYDFEVYNYSALADMSITKDFAFSDVIEAIRSTTEFEVKKGQFISSTPRIRNFDAFEPLLVLSQSEIYIEKFSEILNKPFMPKLILDFSQNLVGLFDPQLVNSCCDFVLKQYQDQNLSIGQALIAIRLLKSTGITPHLTVQRHPQIAQILEQQVQSPANKKQIDLKQRLQMLKMKSPEQKVSSLAEAPQKAEEKDHNNLCQSCHLPLDDEYIIPIRVLTSLKDDNRVHQYCTHRFHRDCLKKISKCPVCNQEAGQCLRIGKNIENAAVIYHQMRAIVEAFKYVEMDQLVKPRVIFEISKLQFLIRHSKRAFGAKTPLEEKIIETLDKTQNQQASEVFQMLQRMIPRIHRQILADNVFFDKTSTLIQNCCLQSCQKCGEQLNVPKNPVQCLNCGNYMHMRCAFEKDEFKCFVCSATFCLHIRTMNVIHSREQIHQAPYYNSFGQKLNFTVGDEQMLDKSLFNLMVLDLILGVNTMLSDQYLTKIGFRNPERDIEMLLRRLVQ</sequence>
<feature type="non-terminal residue" evidence="10">
    <location>
        <position position="1"/>
    </location>
</feature>
<proteinExistence type="inferred from homology"/>
<dbReference type="PROSITE" id="PS51157">
    <property type="entry name" value="ZF_UBR"/>
    <property type="match status" value="1"/>
</dbReference>
<dbReference type="EC" id="2.3.2.27" evidence="6"/>
<protein>
    <recommendedName>
        <fullName evidence="6">E3 ubiquitin-protein ligase</fullName>
        <ecNumber evidence="6">2.3.2.27</ecNumber>
    </recommendedName>
</protein>
<accession>A0A146KCF3</accession>
<evidence type="ECO:0000256" key="4">
    <source>
        <dbReference type="PROSITE-ProRule" id="PRU00175"/>
    </source>
</evidence>
<feature type="domain" description="UBR-type" evidence="9">
    <location>
        <begin position="26"/>
        <end position="99"/>
    </location>
</feature>
<dbReference type="EMBL" id="GDID01003465">
    <property type="protein sequence ID" value="JAP93141.1"/>
    <property type="molecule type" value="Transcribed_RNA"/>
</dbReference>
<dbReference type="GO" id="GO:0000151">
    <property type="term" value="C:ubiquitin ligase complex"/>
    <property type="evidence" value="ECO:0007669"/>
    <property type="project" value="TreeGrafter"/>
</dbReference>
<dbReference type="SMART" id="SM00396">
    <property type="entry name" value="ZnF_UBR1"/>
    <property type="match status" value="1"/>
</dbReference>
<feature type="region of interest" description="Disordered" evidence="7">
    <location>
        <begin position="741"/>
        <end position="761"/>
    </location>
</feature>
<dbReference type="Gene3D" id="2.10.110.30">
    <property type="match status" value="1"/>
</dbReference>
<dbReference type="PROSITE" id="PS50089">
    <property type="entry name" value="ZF_RING_2"/>
    <property type="match status" value="1"/>
</dbReference>
<reference evidence="10" key="1">
    <citation type="submission" date="2015-07" db="EMBL/GenBank/DDBJ databases">
        <title>Adaptation to a free-living lifestyle via gene acquisitions in the diplomonad Trepomonas sp. PC1.</title>
        <authorList>
            <person name="Xu F."/>
            <person name="Jerlstrom-Hultqvist J."/>
            <person name="Kolisko M."/>
            <person name="Simpson A.G.B."/>
            <person name="Roger A.J."/>
            <person name="Svard S.G."/>
            <person name="Andersson J.O."/>
        </authorList>
    </citation>
    <scope>NUCLEOTIDE SEQUENCE</scope>
    <source>
        <strain evidence="10">PC1</strain>
    </source>
</reference>
<evidence type="ECO:0000256" key="3">
    <source>
        <dbReference type="ARBA" id="ARBA00022833"/>
    </source>
</evidence>
<dbReference type="GO" id="GO:0016567">
    <property type="term" value="P:protein ubiquitination"/>
    <property type="evidence" value="ECO:0007669"/>
    <property type="project" value="UniProtKB-UniRule"/>
</dbReference>
<keyword evidence="6" id="KW-0808">Transferase</keyword>
<comment type="pathway">
    <text evidence="6">Protein modification; protein ubiquitination.</text>
</comment>
<organism evidence="10">
    <name type="scientific">Trepomonas sp. PC1</name>
    <dbReference type="NCBI Taxonomy" id="1076344"/>
    <lineage>
        <taxon>Eukaryota</taxon>
        <taxon>Metamonada</taxon>
        <taxon>Diplomonadida</taxon>
        <taxon>Hexamitidae</taxon>
        <taxon>Hexamitinae</taxon>
        <taxon>Trepomonas</taxon>
    </lineage>
</organism>